<evidence type="ECO:0000313" key="1">
    <source>
        <dbReference type="EMBL" id="ETN41447.1"/>
    </source>
</evidence>
<dbReference type="HOGENOM" id="CLU_082150_0_0_1"/>
<dbReference type="AlphaFoldDB" id="W2RYE1"/>
<evidence type="ECO:0008006" key="3">
    <source>
        <dbReference type="Google" id="ProtNLM"/>
    </source>
</evidence>
<dbReference type="Proteomes" id="UP000030752">
    <property type="component" value="Unassembled WGS sequence"/>
</dbReference>
<dbReference type="STRING" id="1220924.W2RYE1"/>
<organism evidence="1 2">
    <name type="scientific">Cyphellophora europaea (strain CBS 101466)</name>
    <name type="common">Phialophora europaea</name>
    <dbReference type="NCBI Taxonomy" id="1220924"/>
    <lineage>
        <taxon>Eukaryota</taxon>
        <taxon>Fungi</taxon>
        <taxon>Dikarya</taxon>
        <taxon>Ascomycota</taxon>
        <taxon>Pezizomycotina</taxon>
        <taxon>Eurotiomycetes</taxon>
        <taxon>Chaetothyriomycetidae</taxon>
        <taxon>Chaetothyriales</taxon>
        <taxon>Cyphellophoraceae</taxon>
        <taxon>Cyphellophora</taxon>
    </lineage>
</organism>
<dbReference type="EMBL" id="KB822719">
    <property type="protein sequence ID" value="ETN41447.1"/>
    <property type="molecule type" value="Genomic_DNA"/>
</dbReference>
<keyword evidence="2" id="KW-1185">Reference proteome</keyword>
<reference evidence="1 2" key="1">
    <citation type="submission" date="2013-03" db="EMBL/GenBank/DDBJ databases">
        <title>The Genome Sequence of Phialophora europaea CBS 101466.</title>
        <authorList>
            <consortium name="The Broad Institute Genomics Platform"/>
            <person name="Cuomo C."/>
            <person name="de Hoog S."/>
            <person name="Gorbushina A."/>
            <person name="Walker B."/>
            <person name="Young S.K."/>
            <person name="Zeng Q."/>
            <person name="Gargeya S."/>
            <person name="Fitzgerald M."/>
            <person name="Haas B."/>
            <person name="Abouelleil A."/>
            <person name="Allen A.W."/>
            <person name="Alvarado L."/>
            <person name="Arachchi H.M."/>
            <person name="Berlin A.M."/>
            <person name="Chapman S.B."/>
            <person name="Gainer-Dewar J."/>
            <person name="Goldberg J."/>
            <person name="Griggs A."/>
            <person name="Gujja S."/>
            <person name="Hansen M."/>
            <person name="Howarth C."/>
            <person name="Imamovic A."/>
            <person name="Ireland A."/>
            <person name="Larimer J."/>
            <person name="McCowan C."/>
            <person name="Murphy C."/>
            <person name="Pearson M."/>
            <person name="Poon T.W."/>
            <person name="Priest M."/>
            <person name="Roberts A."/>
            <person name="Saif S."/>
            <person name="Shea T."/>
            <person name="Sisk P."/>
            <person name="Sykes S."/>
            <person name="Wortman J."/>
            <person name="Nusbaum C."/>
            <person name="Birren B."/>
        </authorList>
    </citation>
    <scope>NUCLEOTIDE SEQUENCE [LARGE SCALE GENOMIC DNA]</scope>
    <source>
        <strain evidence="1 2">CBS 101466</strain>
    </source>
</reference>
<gene>
    <name evidence="1" type="ORF">HMPREF1541_03383</name>
</gene>
<dbReference type="RefSeq" id="XP_008715956.1">
    <property type="nucleotide sequence ID" value="XM_008717734.1"/>
</dbReference>
<dbReference type="InParanoid" id="W2RYE1"/>
<dbReference type="GeneID" id="19970722"/>
<name>W2RYE1_CYPE1</name>
<dbReference type="Pfam" id="PF17316">
    <property type="entry name" value="Perilipin_2"/>
    <property type="match status" value="1"/>
</dbReference>
<dbReference type="eggNOG" id="ENOG502S689">
    <property type="taxonomic scope" value="Eukaryota"/>
</dbReference>
<accession>W2RYE1</accession>
<dbReference type="VEuPathDB" id="FungiDB:HMPREF1541_03383"/>
<protein>
    <recommendedName>
        <fullName evidence="3">Pathogenesis associated protein Cap20</fullName>
    </recommendedName>
</protein>
<proteinExistence type="predicted"/>
<sequence>MGDATVNGDMPQSQVLSHISSYPAVSDGISYFKGNPYGAKSIEVTNAGYAKFIKPALPYFEAPASYAKPYAAKADEIGDKLLTKVDERVPIVKSETKDIQKSISDLIYWPFTKATETKDWAFDTYSSEYKKCGGDGYVAGGKAAVTTPLVLGSEVLQWLSSFLQAKKDEAKQVVAEKTNN</sequence>
<evidence type="ECO:0000313" key="2">
    <source>
        <dbReference type="Proteomes" id="UP000030752"/>
    </source>
</evidence>
<dbReference type="OrthoDB" id="376826at2759"/>